<dbReference type="PANTHER" id="PTHR43877:SF2">
    <property type="entry name" value="AMINOALKYLPHOSPHONATE N-ACETYLTRANSFERASE-RELATED"/>
    <property type="match status" value="1"/>
</dbReference>
<dbReference type="EMBL" id="JAHKKG010000013">
    <property type="protein sequence ID" value="MBU2669170.1"/>
    <property type="molecule type" value="Genomic_DNA"/>
</dbReference>
<protein>
    <submittedName>
        <fullName evidence="4">GNAT family N-acetyltransferase</fullName>
    </submittedName>
</protein>
<proteinExistence type="predicted"/>
<evidence type="ECO:0000313" key="5">
    <source>
        <dbReference type="Proteomes" id="UP001519654"/>
    </source>
</evidence>
<organism evidence="4 5">
    <name type="scientific">Paractinoplanes bogorensis</name>
    <dbReference type="NCBI Taxonomy" id="1610840"/>
    <lineage>
        <taxon>Bacteria</taxon>
        <taxon>Bacillati</taxon>
        <taxon>Actinomycetota</taxon>
        <taxon>Actinomycetes</taxon>
        <taxon>Micromonosporales</taxon>
        <taxon>Micromonosporaceae</taxon>
        <taxon>Paractinoplanes</taxon>
    </lineage>
</organism>
<dbReference type="Proteomes" id="UP001519654">
    <property type="component" value="Unassembled WGS sequence"/>
</dbReference>
<dbReference type="Pfam" id="PF00583">
    <property type="entry name" value="Acetyltransf_1"/>
    <property type="match status" value="1"/>
</dbReference>
<evidence type="ECO:0000313" key="4">
    <source>
        <dbReference type="EMBL" id="MBU2669170.1"/>
    </source>
</evidence>
<comment type="caution">
    <text evidence="4">The sequence shown here is derived from an EMBL/GenBank/DDBJ whole genome shotgun (WGS) entry which is preliminary data.</text>
</comment>
<dbReference type="PANTHER" id="PTHR43877">
    <property type="entry name" value="AMINOALKYLPHOSPHONATE N-ACETYLTRANSFERASE-RELATED-RELATED"/>
    <property type="match status" value="1"/>
</dbReference>
<reference evidence="4 5" key="1">
    <citation type="submission" date="2021-06" db="EMBL/GenBank/DDBJ databases">
        <title>Actinoplanes lichenicola sp. nov., and Actinoplanes ovalisporus sp. nov., isolated from lichen in Thailand.</title>
        <authorList>
            <person name="Saeng-In P."/>
            <person name="Kanchanasin P."/>
            <person name="Yuki M."/>
            <person name="Kudo T."/>
            <person name="Ohkuma M."/>
            <person name="Phongsopitanun W."/>
            <person name="Tanasupawat S."/>
        </authorList>
    </citation>
    <scope>NUCLEOTIDE SEQUENCE [LARGE SCALE GENOMIC DNA]</scope>
    <source>
        <strain evidence="4 5">NBRC 110975</strain>
    </source>
</reference>
<dbReference type="SUPFAM" id="SSF55729">
    <property type="entry name" value="Acyl-CoA N-acyltransferases (Nat)"/>
    <property type="match status" value="1"/>
</dbReference>
<evidence type="ECO:0000256" key="1">
    <source>
        <dbReference type="ARBA" id="ARBA00022679"/>
    </source>
</evidence>
<dbReference type="RefSeq" id="WP_215793409.1">
    <property type="nucleotide sequence ID" value="NZ_JAHKKG010000013.1"/>
</dbReference>
<evidence type="ECO:0000256" key="2">
    <source>
        <dbReference type="ARBA" id="ARBA00023315"/>
    </source>
</evidence>
<dbReference type="CDD" id="cd04301">
    <property type="entry name" value="NAT_SF"/>
    <property type="match status" value="1"/>
</dbReference>
<feature type="domain" description="N-acetyltransferase" evidence="3">
    <location>
        <begin position="1"/>
        <end position="148"/>
    </location>
</feature>
<name>A0ABS5Z0F7_9ACTN</name>
<dbReference type="InterPro" id="IPR016181">
    <property type="entry name" value="Acyl_CoA_acyltransferase"/>
</dbReference>
<sequence length="148" mass="16264">MDVRPASGPDDAAHVGDLVDRAFTLYIPRIGRKPMPMESDWTALVGSGRCWVAVDDREIVGVVHLIPAGDHLEVETLAVSPQAQGRGVGGRLLAFAEEQARGRGLPEVRLCTNAAMTENIAYYPRRGYAETHRETQQGFSRVFFTKTL</sequence>
<accession>A0ABS5Z0F7</accession>
<evidence type="ECO:0000259" key="3">
    <source>
        <dbReference type="PROSITE" id="PS51186"/>
    </source>
</evidence>
<keyword evidence="2" id="KW-0012">Acyltransferase</keyword>
<dbReference type="Gene3D" id="3.40.630.30">
    <property type="match status" value="1"/>
</dbReference>
<dbReference type="InterPro" id="IPR000182">
    <property type="entry name" value="GNAT_dom"/>
</dbReference>
<keyword evidence="1" id="KW-0808">Transferase</keyword>
<dbReference type="PROSITE" id="PS51186">
    <property type="entry name" value="GNAT"/>
    <property type="match status" value="1"/>
</dbReference>
<dbReference type="InterPro" id="IPR050832">
    <property type="entry name" value="Bact_Acetyltransf"/>
</dbReference>
<keyword evidence="5" id="KW-1185">Reference proteome</keyword>
<gene>
    <name evidence="4" type="ORF">KOI35_37220</name>
</gene>